<feature type="compositionally biased region" description="Gly residues" evidence="5">
    <location>
        <begin position="372"/>
        <end position="406"/>
    </location>
</feature>
<reference evidence="7 8" key="1">
    <citation type="journal article" date="2015" name="Biotechnol. Biofuels">
        <title>Enhanced degradation of softwood versus hardwood by the white-rot fungus Pycnoporus coccineus.</title>
        <authorList>
            <person name="Couturier M."/>
            <person name="Navarro D."/>
            <person name="Chevret D."/>
            <person name="Henrissat B."/>
            <person name="Piumi F."/>
            <person name="Ruiz-Duenas F.J."/>
            <person name="Martinez A.T."/>
            <person name="Grigoriev I.V."/>
            <person name="Riley R."/>
            <person name="Lipzen A."/>
            <person name="Berrin J.G."/>
            <person name="Master E.R."/>
            <person name="Rosso M.N."/>
        </authorList>
    </citation>
    <scope>NUCLEOTIDE SEQUENCE [LARGE SCALE GENOMIC DNA]</scope>
    <source>
        <strain evidence="7 8">BRFM310</strain>
    </source>
</reference>
<feature type="compositionally biased region" description="Basic and acidic residues" evidence="5">
    <location>
        <begin position="524"/>
        <end position="559"/>
    </location>
</feature>
<dbReference type="Pfam" id="PF05182">
    <property type="entry name" value="Fip1"/>
    <property type="match status" value="1"/>
</dbReference>
<evidence type="ECO:0000313" key="8">
    <source>
        <dbReference type="Proteomes" id="UP000193067"/>
    </source>
</evidence>
<dbReference type="AlphaFoldDB" id="A0A1Y2II85"/>
<feature type="compositionally biased region" description="Polar residues" evidence="5">
    <location>
        <begin position="120"/>
        <end position="130"/>
    </location>
</feature>
<name>A0A1Y2II85_TRAC3</name>
<sequence>MDDDDSYLYGDSNAEEVAKPQVQTSVPQPISLEQTRSVSEGLVAKLEEQAAEATNGDGSANGTADAGEEEPAENGTPGEGEGEEEDDEEESEDDDIEIIMEPQARSLDFRNQHPRPAGARSTSATFSTPQRAPPQQQPSLTTEYTPRERGSVGKQLSSTPQPSQQTTQTPLPALAATPGTTERLQEGSKEAATQDEGPDPNTLPPARAPPSHPSIDPTVPGTIDGRSILEYDLNAMAEKPWRRPGSDLSDWFNYGFDEISWEAYCYRRREMGELAAMLKSNVLNFAGMPEDQLVALPPEVRTMVMAGATAVMANGGGGGPGGGGMIPPGAGMNMNGGMMNQMMNMGPMMNPMMDMGVNMGDMGMMQDPSAGGPAGPGPQGAGQGPQDGQVGMGMDGFGPGGANPGPGMMGMDFGMQDPSAMGAQMYPGMEGSGTPTPVAPAPTRGVPQGSFRGRGMVPGPGLRGRGAGFAGRGRGMPVRPASPLPPNVPTGPRNKNKYKDVDGSAPAVDGLDYGGGGGGGGGNGERERDRERDRERERERGDRSERKDRSTPDVDERDRSSRKRRGSPGVDREESRSSKRR</sequence>
<feature type="region of interest" description="Disordered" evidence="5">
    <location>
        <begin position="430"/>
        <end position="581"/>
    </location>
</feature>
<dbReference type="PANTHER" id="PTHR13484:SF0">
    <property type="entry name" value="PRE-MRNA 3'-END-PROCESSING FACTOR FIP1"/>
    <property type="match status" value="1"/>
</dbReference>
<dbReference type="OrthoDB" id="1917198at2759"/>
<feature type="compositionally biased region" description="Acidic residues" evidence="5">
    <location>
        <begin position="80"/>
        <end position="98"/>
    </location>
</feature>
<evidence type="ECO:0000256" key="3">
    <source>
        <dbReference type="ARBA" id="ARBA00022664"/>
    </source>
</evidence>
<accession>A0A1Y2II85</accession>
<evidence type="ECO:0000259" key="6">
    <source>
        <dbReference type="Pfam" id="PF05182"/>
    </source>
</evidence>
<feature type="compositionally biased region" description="Gly residues" evidence="5">
    <location>
        <begin position="512"/>
        <end position="523"/>
    </location>
</feature>
<proteinExistence type="inferred from homology"/>
<feature type="compositionally biased region" description="Basic and acidic residues" evidence="5">
    <location>
        <begin position="570"/>
        <end position="581"/>
    </location>
</feature>
<dbReference type="STRING" id="1353009.A0A1Y2II85"/>
<dbReference type="InterPro" id="IPR007854">
    <property type="entry name" value="Fip1_dom"/>
</dbReference>
<evidence type="ECO:0000256" key="4">
    <source>
        <dbReference type="ARBA" id="ARBA00023242"/>
    </source>
</evidence>
<feature type="compositionally biased region" description="Gly residues" evidence="5">
    <location>
        <begin position="456"/>
        <end position="474"/>
    </location>
</feature>
<dbReference type="GO" id="GO:0006397">
    <property type="term" value="P:mRNA processing"/>
    <property type="evidence" value="ECO:0007669"/>
    <property type="project" value="UniProtKB-KW"/>
</dbReference>
<dbReference type="InterPro" id="IPR051187">
    <property type="entry name" value="Pre-mRNA_3'-end_processing_reg"/>
</dbReference>
<keyword evidence="4" id="KW-0539">Nucleus</keyword>
<feature type="region of interest" description="Disordered" evidence="5">
    <location>
        <begin position="1"/>
        <end position="221"/>
    </location>
</feature>
<comment type="subcellular location">
    <subcellularLocation>
        <location evidence="1">Nucleus</location>
    </subcellularLocation>
</comment>
<dbReference type="Proteomes" id="UP000193067">
    <property type="component" value="Unassembled WGS sequence"/>
</dbReference>
<organism evidence="7 8">
    <name type="scientific">Trametes coccinea (strain BRFM310)</name>
    <name type="common">Pycnoporus coccineus</name>
    <dbReference type="NCBI Taxonomy" id="1353009"/>
    <lineage>
        <taxon>Eukaryota</taxon>
        <taxon>Fungi</taxon>
        <taxon>Dikarya</taxon>
        <taxon>Basidiomycota</taxon>
        <taxon>Agaricomycotina</taxon>
        <taxon>Agaricomycetes</taxon>
        <taxon>Polyporales</taxon>
        <taxon>Polyporaceae</taxon>
        <taxon>Trametes</taxon>
    </lineage>
</organism>
<evidence type="ECO:0000256" key="2">
    <source>
        <dbReference type="ARBA" id="ARBA00007459"/>
    </source>
</evidence>
<evidence type="ECO:0000256" key="1">
    <source>
        <dbReference type="ARBA" id="ARBA00004123"/>
    </source>
</evidence>
<feature type="compositionally biased region" description="Pro residues" evidence="5">
    <location>
        <begin position="201"/>
        <end position="212"/>
    </location>
</feature>
<evidence type="ECO:0000256" key="5">
    <source>
        <dbReference type="SAM" id="MobiDB-lite"/>
    </source>
</evidence>
<dbReference type="EMBL" id="KZ084115">
    <property type="protein sequence ID" value="OSD00855.1"/>
    <property type="molecule type" value="Genomic_DNA"/>
</dbReference>
<gene>
    <name evidence="7" type="ORF">PYCCODRAFT_1436918</name>
</gene>
<feature type="compositionally biased region" description="Low complexity" evidence="5">
    <location>
        <begin position="155"/>
        <end position="178"/>
    </location>
</feature>
<feature type="domain" description="Pre-mRNA polyadenylation factor Fip1" evidence="6">
    <location>
        <begin position="230"/>
        <end position="271"/>
    </location>
</feature>
<protein>
    <recommendedName>
        <fullName evidence="6">Pre-mRNA polyadenylation factor Fip1 domain-containing protein</fullName>
    </recommendedName>
</protein>
<feature type="region of interest" description="Disordered" evidence="5">
    <location>
        <begin position="364"/>
        <end position="406"/>
    </location>
</feature>
<keyword evidence="8" id="KW-1185">Reference proteome</keyword>
<dbReference type="GO" id="GO:0005847">
    <property type="term" value="C:mRNA cleavage and polyadenylation specificity factor complex"/>
    <property type="evidence" value="ECO:0007669"/>
    <property type="project" value="TreeGrafter"/>
</dbReference>
<dbReference type="PANTHER" id="PTHR13484">
    <property type="entry name" value="FIP1-LIKE 1 PROTEIN"/>
    <property type="match status" value="1"/>
</dbReference>
<comment type="similarity">
    <text evidence="2">Belongs to the FIP1 family.</text>
</comment>
<feature type="compositionally biased region" description="Pro residues" evidence="5">
    <location>
        <begin position="480"/>
        <end position="489"/>
    </location>
</feature>
<evidence type="ECO:0000313" key="7">
    <source>
        <dbReference type="EMBL" id="OSD00855.1"/>
    </source>
</evidence>
<keyword evidence="3" id="KW-0507">mRNA processing</keyword>
<feature type="compositionally biased region" description="Polar residues" evidence="5">
    <location>
        <begin position="21"/>
        <end position="38"/>
    </location>
</feature>